<reference evidence="2 3" key="1">
    <citation type="submission" date="2022-10" db="EMBL/GenBank/DDBJ databases">
        <title>The complete genomes of actinobacterial strains from the NBC collection.</title>
        <authorList>
            <person name="Joergensen T.S."/>
            <person name="Alvarez Arevalo M."/>
            <person name="Sterndorff E.B."/>
            <person name="Faurdal D."/>
            <person name="Vuksanovic O."/>
            <person name="Mourched A.-S."/>
            <person name="Charusanti P."/>
            <person name="Shaw S."/>
            <person name="Blin K."/>
            <person name="Weber T."/>
        </authorList>
    </citation>
    <scope>NUCLEOTIDE SEQUENCE [LARGE SCALE GENOMIC DNA]</scope>
    <source>
        <strain evidence="2 3">NBC 01752</strain>
    </source>
</reference>
<gene>
    <name evidence="2" type="ORF">OHB35_03140</name>
</gene>
<organism evidence="2 3">
    <name type="scientific">Streptomyces phaeochromogenes</name>
    <dbReference type="NCBI Taxonomy" id="1923"/>
    <lineage>
        <taxon>Bacteria</taxon>
        <taxon>Bacillati</taxon>
        <taxon>Actinomycetota</taxon>
        <taxon>Actinomycetes</taxon>
        <taxon>Kitasatosporales</taxon>
        <taxon>Streptomycetaceae</taxon>
        <taxon>Streptomyces</taxon>
        <taxon>Streptomyces phaeochromogenes group</taxon>
    </lineage>
</organism>
<proteinExistence type="predicted"/>
<feature type="transmembrane region" description="Helical" evidence="1">
    <location>
        <begin position="12"/>
        <end position="34"/>
    </location>
</feature>
<accession>A0ABZ1H4H5</accession>
<keyword evidence="1" id="KW-1133">Transmembrane helix</keyword>
<keyword evidence="3" id="KW-1185">Reference proteome</keyword>
<evidence type="ECO:0000313" key="2">
    <source>
        <dbReference type="EMBL" id="WSD12280.1"/>
    </source>
</evidence>
<name>A0ABZ1H4H5_STRPH</name>
<protein>
    <submittedName>
        <fullName evidence="2">Uncharacterized protein</fullName>
    </submittedName>
</protein>
<evidence type="ECO:0000313" key="3">
    <source>
        <dbReference type="Proteomes" id="UP001340816"/>
    </source>
</evidence>
<evidence type="ECO:0000256" key="1">
    <source>
        <dbReference type="SAM" id="Phobius"/>
    </source>
</evidence>
<keyword evidence="1" id="KW-0812">Transmembrane</keyword>
<keyword evidence="1" id="KW-0472">Membrane</keyword>
<dbReference type="RefSeq" id="WP_326757723.1">
    <property type="nucleotide sequence ID" value="NZ_CP109135.1"/>
</dbReference>
<dbReference type="EMBL" id="CP109135">
    <property type="protein sequence ID" value="WSD12280.1"/>
    <property type="molecule type" value="Genomic_DNA"/>
</dbReference>
<feature type="transmembrane region" description="Helical" evidence="1">
    <location>
        <begin position="40"/>
        <end position="59"/>
    </location>
</feature>
<sequence>MPSMDEEREVLKTGVFLAVCSSALLVGVGLFWGFPWQMSLLLVVVSVAIAGLISGMTLAGV</sequence>
<dbReference type="Proteomes" id="UP001340816">
    <property type="component" value="Chromosome"/>
</dbReference>